<dbReference type="Gene3D" id="1.10.10.60">
    <property type="entry name" value="Homeodomain-like"/>
    <property type="match status" value="1"/>
</dbReference>
<keyword evidence="4" id="KW-0539">Nucleus</keyword>
<dbReference type="GO" id="GO:0005634">
    <property type="term" value="C:nucleus"/>
    <property type="evidence" value="ECO:0007669"/>
    <property type="project" value="UniProtKB-ARBA"/>
</dbReference>
<dbReference type="InterPro" id="IPR007526">
    <property type="entry name" value="SWIRM"/>
</dbReference>
<dbReference type="PROSITE" id="PS50090">
    <property type="entry name" value="MYB_LIKE"/>
    <property type="match status" value="1"/>
</dbReference>
<feature type="domain" description="SANT" evidence="8">
    <location>
        <begin position="501"/>
        <end position="552"/>
    </location>
</feature>
<dbReference type="CDD" id="cd00167">
    <property type="entry name" value="SANT"/>
    <property type="match status" value="1"/>
</dbReference>
<dbReference type="InterPro" id="IPR001005">
    <property type="entry name" value="SANT/Myb"/>
</dbReference>
<evidence type="ECO:0000313" key="10">
    <source>
        <dbReference type="Proteomes" id="UP001151287"/>
    </source>
</evidence>
<accession>A0A9Q0C234</accession>
<dbReference type="InterPro" id="IPR032451">
    <property type="entry name" value="SMARCC_C"/>
</dbReference>
<feature type="compositionally biased region" description="Basic residues" evidence="5">
    <location>
        <begin position="111"/>
        <end position="120"/>
    </location>
</feature>
<dbReference type="GO" id="GO:0003677">
    <property type="term" value="F:DNA binding"/>
    <property type="evidence" value="ECO:0007669"/>
    <property type="project" value="UniProtKB-KW"/>
</dbReference>
<dbReference type="EMBL" id="JAMQYH010000005">
    <property type="protein sequence ID" value="KAJ1685850.1"/>
    <property type="molecule type" value="Genomic_DNA"/>
</dbReference>
<evidence type="ECO:0000256" key="4">
    <source>
        <dbReference type="ARBA" id="ARBA00023242"/>
    </source>
</evidence>
<organism evidence="9 10">
    <name type="scientific">Rhynchospora breviuscula</name>
    <dbReference type="NCBI Taxonomy" id="2022672"/>
    <lineage>
        <taxon>Eukaryota</taxon>
        <taxon>Viridiplantae</taxon>
        <taxon>Streptophyta</taxon>
        <taxon>Embryophyta</taxon>
        <taxon>Tracheophyta</taxon>
        <taxon>Spermatophyta</taxon>
        <taxon>Magnoliopsida</taxon>
        <taxon>Liliopsida</taxon>
        <taxon>Poales</taxon>
        <taxon>Cyperaceae</taxon>
        <taxon>Cyperoideae</taxon>
        <taxon>Rhynchosporeae</taxon>
        <taxon>Rhynchospora</taxon>
    </lineage>
</organism>
<evidence type="ECO:0000256" key="1">
    <source>
        <dbReference type="ARBA" id="ARBA00023015"/>
    </source>
</evidence>
<feature type="region of interest" description="Disordered" evidence="5">
    <location>
        <begin position="634"/>
        <end position="673"/>
    </location>
</feature>
<feature type="region of interest" description="Disordered" evidence="5">
    <location>
        <begin position="53"/>
        <end position="76"/>
    </location>
</feature>
<dbReference type="InterPro" id="IPR009057">
    <property type="entry name" value="Homeodomain-like_sf"/>
</dbReference>
<feature type="domain" description="SWIRM" evidence="7">
    <location>
        <begin position="268"/>
        <end position="367"/>
    </location>
</feature>
<dbReference type="OrthoDB" id="118550at2759"/>
<keyword evidence="10" id="KW-1185">Reference proteome</keyword>
<dbReference type="PANTHER" id="PTHR12802:SF61">
    <property type="entry name" value="SWI_SNF COMPLEX SUBUNIT SWI3C"/>
    <property type="match status" value="1"/>
</dbReference>
<evidence type="ECO:0000259" key="7">
    <source>
        <dbReference type="PROSITE" id="PS50934"/>
    </source>
</evidence>
<sequence>MGGAGVNNIKGTVDGDEARQPGAIIHPASQPNTTSHRPERHCQCSFSQTPRVTCVSRASKSPLPSPMPRRSIPPASPSSGTSLLSICFLLYNSLLFSLSPRVRVFVDPRPKWRKKKRKRDTGKQQDSDSDSDSGGAASPSAAAGVGGGGGVGGADPLLDLRESEVVSGGAQKICDFPVAYKRTINRPHHSVLSIVAAERRCLTPGAGAGSGGNAVFMENVSHGQLQSVSAVASENLVDGDKPPVYVCTPPQLMEGKGVVRKFEGNRVLVVPAHSEWFSPTTVHRLERQVVPHFFSGKSPSHTPEKYVSLRNKIISKYLDNPTRRLAFGECQALVSSNTELYDLSRIVRFLDNWGIINYLALGSVHRGLRMAASLLKEDPGTGELQLVTAPLKSIDSLILFDRPKCSLKTEELAMLSTSSASCSGLLDLDNGLADLDGKIREKLSGNLCSYCQVPLPGLHYRSQKEADIALCLNCFHESKYIAGHSTIDFIRTDSKREPLESESDSWTDQETLLLLEAIEKYNDRWNEIAEHVGTKSKAQCIQHFIRLPVEVGFLENIDLPGISQSERMEREAPSSSYVPNGVSQHDAQEASKFPFSDAPNPVMSLVAFLASAIGPRVAAACANAALCVLTKEDSRSNSDGTYTEAGNHGPHPNMHNSTDRSTDDSPNPLSPEGVKYAASCGLSAAAVKAKLFADQEEREIQRLSATIINHQLKRLELKLKQFAEIETLLLKECEQVDKLRQRISAERVRMMTSGRVGPPLTGPIPAPMSAPTGTSSLSPNPRPPPPMSASMPAPNSSNPMNHAHLQQLMHRQQQMQQQMLSFGPRLPLSAIHPNLSSGPAQNVVFNSGTAGGVTPNHPNHPLNPMLRPSGNNSNVG</sequence>
<feature type="compositionally biased region" description="Polar residues" evidence="5">
    <location>
        <begin position="573"/>
        <end position="585"/>
    </location>
</feature>
<feature type="region of interest" description="Disordered" evidence="5">
    <location>
        <begin position="111"/>
        <end position="149"/>
    </location>
</feature>
<dbReference type="FunFam" id="1.10.10.10:FF:000020">
    <property type="entry name" value="SWI/SNF complex subunit SMARCC2 isoform c"/>
    <property type="match status" value="1"/>
</dbReference>
<keyword evidence="2" id="KW-0238">DNA-binding</keyword>
<evidence type="ECO:0000259" key="6">
    <source>
        <dbReference type="PROSITE" id="PS50090"/>
    </source>
</evidence>
<dbReference type="SUPFAM" id="SSF46689">
    <property type="entry name" value="Homeodomain-like"/>
    <property type="match status" value="2"/>
</dbReference>
<dbReference type="Pfam" id="PF04433">
    <property type="entry name" value="SWIRM"/>
    <property type="match status" value="1"/>
</dbReference>
<dbReference type="SMART" id="SM00717">
    <property type="entry name" value="SANT"/>
    <property type="match status" value="1"/>
</dbReference>
<dbReference type="Pfam" id="PF00249">
    <property type="entry name" value="Myb_DNA-binding"/>
    <property type="match status" value="1"/>
</dbReference>
<dbReference type="Pfam" id="PF16495">
    <property type="entry name" value="SWIRM-assoc_1"/>
    <property type="match status" value="1"/>
</dbReference>
<proteinExistence type="predicted"/>
<gene>
    <name evidence="9" type="ORF">LUZ63_017240</name>
</gene>
<dbReference type="PANTHER" id="PTHR12802">
    <property type="entry name" value="SWI/SNF COMPLEX-RELATED"/>
    <property type="match status" value="1"/>
</dbReference>
<feature type="compositionally biased region" description="Low complexity" evidence="5">
    <location>
        <begin position="788"/>
        <end position="801"/>
    </location>
</feature>
<dbReference type="PROSITE" id="PS51293">
    <property type="entry name" value="SANT"/>
    <property type="match status" value="1"/>
</dbReference>
<dbReference type="InterPro" id="IPR017884">
    <property type="entry name" value="SANT_dom"/>
</dbReference>
<reference evidence="9" key="1">
    <citation type="journal article" date="2022" name="Cell">
        <title>Repeat-based holocentromeres influence genome architecture and karyotype evolution.</title>
        <authorList>
            <person name="Hofstatter P.G."/>
            <person name="Thangavel G."/>
            <person name="Lux T."/>
            <person name="Neumann P."/>
            <person name="Vondrak T."/>
            <person name="Novak P."/>
            <person name="Zhang M."/>
            <person name="Costa L."/>
            <person name="Castellani M."/>
            <person name="Scott A."/>
            <person name="Toegelov H."/>
            <person name="Fuchs J."/>
            <person name="Mata-Sucre Y."/>
            <person name="Dias Y."/>
            <person name="Vanzela A.L.L."/>
            <person name="Huettel B."/>
            <person name="Almeida C.C.S."/>
            <person name="Simkova H."/>
            <person name="Souza G."/>
            <person name="Pedrosa-Harand A."/>
            <person name="Macas J."/>
            <person name="Mayer K.F.X."/>
            <person name="Houben A."/>
            <person name="Marques A."/>
        </authorList>
    </citation>
    <scope>NUCLEOTIDE SEQUENCE</scope>
    <source>
        <strain evidence="9">RhyBre1mFocal</strain>
    </source>
</reference>
<feature type="region of interest" description="Disordered" evidence="5">
    <location>
        <begin position="564"/>
        <end position="585"/>
    </location>
</feature>
<dbReference type="InterPro" id="IPR036388">
    <property type="entry name" value="WH-like_DNA-bd_sf"/>
</dbReference>
<feature type="region of interest" description="Disordered" evidence="5">
    <location>
        <begin position="1"/>
        <end position="41"/>
    </location>
</feature>
<comment type="caution">
    <text evidence="9">The sequence shown here is derived from an EMBL/GenBank/DDBJ whole genome shotgun (WGS) entry which is preliminary data.</text>
</comment>
<feature type="compositionally biased region" description="Low complexity" evidence="5">
    <location>
        <begin position="855"/>
        <end position="868"/>
    </location>
</feature>
<evidence type="ECO:0000259" key="8">
    <source>
        <dbReference type="PROSITE" id="PS51293"/>
    </source>
</evidence>
<dbReference type="AlphaFoldDB" id="A0A9Q0C234"/>
<name>A0A9Q0C234_9POAL</name>
<evidence type="ECO:0000256" key="2">
    <source>
        <dbReference type="ARBA" id="ARBA00023125"/>
    </source>
</evidence>
<evidence type="ECO:0000256" key="3">
    <source>
        <dbReference type="ARBA" id="ARBA00023163"/>
    </source>
</evidence>
<keyword evidence="1" id="KW-0805">Transcription regulation</keyword>
<dbReference type="Gene3D" id="1.10.10.10">
    <property type="entry name" value="Winged helix-like DNA-binding domain superfamily/Winged helix DNA-binding domain"/>
    <property type="match status" value="1"/>
</dbReference>
<keyword evidence="3" id="KW-0804">Transcription</keyword>
<evidence type="ECO:0000313" key="9">
    <source>
        <dbReference type="EMBL" id="KAJ1685850.1"/>
    </source>
</evidence>
<dbReference type="Proteomes" id="UP001151287">
    <property type="component" value="Unassembled WGS sequence"/>
</dbReference>
<feature type="region of interest" description="Disordered" evidence="5">
    <location>
        <begin position="753"/>
        <end position="801"/>
    </location>
</feature>
<dbReference type="FunFam" id="1.10.10.60:FF:000014">
    <property type="entry name" value="SWI/SNF complex subunit SMARCC2 isoform C"/>
    <property type="match status" value="1"/>
</dbReference>
<evidence type="ECO:0008006" key="11">
    <source>
        <dbReference type="Google" id="ProtNLM"/>
    </source>
</evidence>
<feature type="compositionally biased region" description="Low complexity" evidence="5">
    <location>
        <begin position="132"/>
        <end position="143"/>
    </location>
</feature>
<dbReference type="PROSITE" id="PS50934">
    <property type="entry name" value="SWIRM"/>
    <property type="match status" value="1"/>
</dbReference>
<protein>
    <recommendedName>
        <fullName evidence="11">SWI/SNF complex subunit SWI3C</fullName>
    </recommendedName>
</protein>
<evidence type="ECO:0000256" key="5">
    <source>
        <dbReference type="SAM" id="MobiDB-lite"/>
    </source>
</evidence>
<feature type="domain" description="Myb-like" evidence="6">
    <location>
        <begin position="505"/>
        <end position="548"/>
    </location>
</feature>
<feature type="region of interest" description="Disordered" evidence="5">
    <location>
        <begin position="846"/>
        <end position="876"/>
    </location>
</feature>